<evidence type="ECO:0000313" key="3">
    <source>
        <dbReference type="EMBL" id="SIT81488.1"/>
    </source>
</evidence>
<dbReference type="InterPro" id="IPR004629">
    <property type="entry name" value="WecG_TagA_CpsF"/>
</dbReference>
<name>A0A1R3WTV6_9RHOB</name>
<dbReference type="EMBL" id="FTPR01000001">
    <property type="protein sequence ID" value="SIT81488.1"/>
    <property type="molecule type" value="Genomic_DNA"/>
</dbReference>
<accession>A0A1R3WTV6</accession>
<dbReference type="AlphaFoldDB" id="A0A1R3WTV6"/>
<evidence type="ECO:0000256" key="2">
    <source>
        <dbReference type="ARBA" id="ARBA00022679"/>
    </source>
</evidence>
<proteinExistence type="predicted"/>
<keyword evidence="1" id="KW-0328">Glycosyltransferase</keyword>
<dbReference type="NCBIfam" id="TIGR00696">
    <property type="entry name" value="wecG_tagA_cpsF"/>
    <property type="match status" value="1"/>
</dbReference>
<dbReference type="PANTHER" id="PTHR34136:SF1">
    <property type="entry name" value="UDP-N-ACETYL-D-MANNOSAMINURONIC ACID TRANSFERASE"/>
    <property type="match status" value="1"/>
</dbReference>
<dbReference type="GO" id="GO:0016758">
    <property type="term" value="F:hexosyltransferase activity"/>
    <property type="evidence" value="ECO:0007669"/>
    <property type="project" value="TreeGrafter"/>
</dbReference>
<keyword evidence="4" id="KW-1185">Reference proteome</keyword>
<gene>
    <name evidence="3" type="ORF">SAMN05421665_1279</name>
</gene>
<reference evidence="4" key="1">
    <citation type="submission" date="2017-01" db="EMBL/GenBank/DDBJ databases">
        <authorList>
            <person name="Varghese N."/>
            <person name="Submissions S."/>
        </authorList>
    </citation>
    <scope>NUCLEOTIDE SEQUENCE [LARGE SCALE GENOMIC DNA]</scope>
    <source>
        <strain evidence="4">DSM 29591</strain>
    </source>
</reference>
<keyword evidence="2 3" id="KW-0808">Transferase</keyword>
<organism evidence="3 4">
    <name type="scientific">Yoonia rosea</name>
    <dbReference type="NCBI Taxonomy" id="287098"/>
    <lineage>
        <taxon>Bacteria</taxon>
        <taxon>Pseudomonadati</taxon>
        <taxon>Pseudomonadota</taxon>
        <taxon>Alphaproteobacteria</taxon>
        <taxon>Rhodobacterales</taxon>
        <taxon>Paracoccaceae</taxon>
        <taxon>Yoonia</taxon>
    </lineage>
</organism>
<evidence type="ECO:0000313" key="4">
    <source>
        <dbReference type="Proteomes" id="UP000186997"/>
    </source>
</evidence>
<dbReference type="CDD" id="cd06533">
    <property type="entry name" value="Glyco_transf_WecG_TagA"/>
    <property type="match status" value="1"/>
</dbReference>
<dbReference type="RefSeq" id="WP_076658846.1">
    <property type="nucleotide sequence ID" value="NZ_FTPR01000001.1"/>
</dbReference>
<dbReference type="PANTHER" id="PTHR34136">
    <property type="match status" value="1"/>
</dbReference>
<dbReference type="STRING" id="287098.SAMN05421665_1279"/>
<dbReference type="Proteomes" id="UP000186997">
    <property type="component" value="Unassembled WGS sequence"/>
</dbReference>
<dbReference type="Pfam" id="PF03808">
    <property type="entry name" value="Glyco_tran_WecG"/>
    <property type="match status" value="1"/>
</dbReference>
<sequence>MSTVEILGYRVQASEGAECIQAIRKFLPLDQRDCVWLACINPHSYALARKDAQFRSALRSAQWLVPDGVGIVIASRLLGRPVQERITGFEVFDSVMRELNRHGGSVFFLGSTEETLRRIADKLPKDYPNVRLAGTYSPPFKAEFSAAENADMIEAVQRSEADVLWVGMTAPKQELWLAKNQHYLPVKFAGAIGAVFDFYTGNVKRSHPFFQRFGLEWLPRLLQQPRRLWKRMFISAPIFLFDVIQDKIGCRSRNDR</sequence>
<protein>
    <submittedName>
        <fullName evidence="3">N-acetylglucosaminyldiphosphoundecaprenol N-acetyl-beta-D-mannosaminyltransferase</fullName>
    </submittedName>
</protein>
<dbReference type="OrthoDB" id="9771846at2"/>
<evidence type="ECO:0000256" key="1">
    <source>
        <dbReference type="ARBA" id="ARBA00022676"/>
    </source>
</evidence>